<gene>
    <name evidence="2" type="ORF">ERS075579_04103</name>
</gene>
<dbReference type="EMBL" id="CSWP01000009">
    <property type="protein sequence ID" value="CPV66887.1"/>
    <property type="molecule type" value="Genomic_DNA"/>
</dbReference>
<protein>
    <recommendedName>
        <fullName evidence="4">Transmembrane protein</fullName>
    </recommendedName>
</protein>
<evidence type="ECO:0008006" key="4">
    <source>
        <dbReference type="Google" id="ProtNLM"/>
    </source>
</evidence>
<feature type="transmembrane region" description="Helical" evidence="1">
    <location>
        <begin position="100"/>
        <end position="121"/>
    </location>
</feature>
<dbReference type="RefSeq" id="WP_052619129.1">
    <property type="nucleotide sequence ID" value="NZ_CSWP01000009.1"/>
</dbReference>
<keyword evidence="1" id="KW-1133">Transmembrane helix</keyword>
<feature type="transmembrane region" description="Helical" evidence="1">
    <location>
        <begin position="133"/>
        <end position="152"/>
    </location>
</feature>
<organism evidence="2 3">
    <name type="scientific">Mycobacteroides abscessus</name>
    <dbReference type="NCBI Taxonomy" id="36809"/>
    <lineage>
        <taxon>Bacteria</taxon>
        <taxon>Bacillati</taxon>
        <taxon>Actinomycetota</taxon>
        <taxon>Actinomycetes</taxon>
        <taxon>Mycobacteriales</taxon>
        <taxon>Mycobacteriaceae</taxon>
        <taxon>Mycobacteroides</taxon>
    </lineage>
</organism>
<evidence type="ECO:0000313" key="3">
    <source>
        <dbReference type="Proteomes" id="UP000045782"/>
    </source>
</evidence>
<dbReference type="AlphaFoldDB" id="A0A0U0ZRM6"/>
<name>A0A0U0ZRM6_9MYCO</name>
<keyword evidence="1" id="KW-0472">Membrane</keyword>
<dbReference type="Proteomes" id="UP000045782">
    <property type="component" value="Unassembled WGS sequence"/>
</dbReference>
<evidence type="ECO:0000313" key="2">
    <source>
        <dbReference type="EMBL" id="CPV66887.1"/>
    </source>
</evidence>
<accession>A0A0U0ZRM6</accession>
<reference evidence="2 3" key="1">
    <citation type="submission" date="2015-03" db="EMBL/GenBank/DDBJ databases">
        <authorList>
            <person name="Murphy D."/>
        </authorList>
    </citation>
    <scope>NUCLEOTIDE SEQUENCE [LARGE SCALE GENOMIC DNA]</scope>
    <source>
        <strain evidence="2 3">PAP088</strain>
    </source>
</reference>
<sequence>MPDFDEAIQAYGRDSLRSQKREYASASKDISIDPAVAPGFEHPYSGQQIVEALGRTKWVDAGALPTAMAAKYRQQQTNVVEAVENASVWSRTVSWVVRPLAMLGAMCTSAGAAVTALWSWLHGTQVPEWVGATGGAAVILYGTCAVIDLTAYRRNKRQTLTFSGPEQTALMLATADWPTRTALTSYPNRVVLEQEWDQRWPWAPEPGAAAVVWREPHLVAIANLCAQEIRASKAWRSELLDAERLRIDLDATIRGIRFRAARIWRAHANMIADDMVTDEQHYAQREALMARNRELAQAAQEAWVALRDEVQQLLKHREHLAPLDRLVEAIAALELSYSRMPEDALLQLRIDAAGAELDRDNLAQATEGLKTLRADLCARLDFMRAELTSPSNTLPMAVSA</sequence>
<keyword evidence="1" id="KW-0812">Transmembrane</keyword>
<proteinExistence type="predicted"/>
<evidence type="ECO:0000256" key="1">
    <source>
        <dbReference type="SAM" id="Phobius"/>
    </source>
</evidence>